<evidence type="ECO:0000313" key="6">
    <source>
        <dbReference type="Proteomes" id="UP001642483"/>
    </source>
</evidence>
<feature type="domain" description="AAA+ ATPase" evidence="4">
    <location>
        <begin position="2"/>
        <end position="166"/>
    </location>
</feature>
<dbReference type="Pfam" id="PF03266">
    <property type="entry name" value="NTPase_1"/>
    <property type="match status" value="1"/>
</dbReference>
<keyword evidence="2" id="KW-0378">Hydrolase</keyword>
<dbReference type="InterPro" id="IPR003593">
    <property type="entry name" value="AAA+_ATPase"/>
</dbReference>
<evidence type="ECO:0000256" key="1">
    <source>
        <dbReference type="ARBA" id="ARBA00022741"/>
    </source>
</evidence>
<dbReference type="EMBL" id="CAWYQH010000119">
    <property type="protein sequence ID" value="CAK8691723.1"/>
    <property type="molecule type" value="Genomic_DNA"/>
</dbReference>
<dbReference type="SUPFAM" id="SSF52540">
    <property type="entry name" value="P-loop containing nucleoside triphosphate hydrolases"/>
    <property type="match status" value="1"/>
</dbReference>
<dbReference type="SMART" id="SM00382">
    <property type="entry name" value="AAA"/>
    <property type="match status" value="1"/>
</dbReference>
<organism evidence="5 6">
    <name type="scientific">Clavelina lepadiformis</name>
    <name type="common">Light-bulb sea squirt</name>
    <name type="synonym">Ascidia lepadiformis</name>
    <dbReference type="NCBI Taxonomy" id="159417"/>
    <lineage>
        <taxon>Eukaryota</taxon>
        <taxon>Metazoa</taxon>
        <taxon>Chordata</taxon>
        <taxon>Tunicata</taxon>
        <taxon>Ascidiacea</taxon>
        <taxon>Aplousobranchia</taxon>
        <taxon>Clavelinidae</taxon>
        <taxon>Clavelina</taxon>
    </lineage>
</organism>
<dbReference type="HAMAP" id="MF_00796">
    <property type="entry name" value="NTPase_1"/>
    <property type="match status" value="1"/>
</dbReference>
<evidence type="ECO:0000313" key="5">
    <source>
        <dbReference type="EMBL" id="CAK8691723.1"/>
    </source>
</evidence>
<dbReference type="PANTHER" id="PTHR43146">
    <property type="entry name" value="CANCER-RELATED NUCLEOSIDE-TRIPHOSPHATASE"/>
    <property type="match status" value="1"/>
</dbReference>
<gene>
    <name evidence="5" type="ORF">CVLEPA_LOCUS24483</name>
</gene>
<keyword evidence="1" id="KW-0547">Nucleotide-binding</keyword>
<accession>A0ABP0GK09</accession>
<dbReference type="Gene3D" id="3.40.50.300">
    <property type="entry name" value="P-loop containing nucleotide triphosphate hydrolases"/>
    <property type="match status" value="1"/>
</dbReference>
<dbReference type="InterPro" id="IPR027417">
    <property type="entry name" value="P-loop_NTPase"/>
</dbReference>
<keyword evidence="6" id="KW-1185">Reference proteome</keyword>
<evidence type="ECO:0000259" key="4">
    <source>
        <dbReference type="SMART" id="SM00382"/>
    </source>
</evidence>
<proteinExistence type="inferred from homology"/>
<comment type="caution">
    <text evidence="5">The sequence shown here is derived from an EMBL/GenBank/DDBJ whole genome shotgun (WGS) entry which is preliminary data.</text>
</comment>
<sequence length="185" mass="21041">MPRHHIFLTGVPGVGKTTLIKKIVKALQDKGRILNGFYTEELRENGSRTGFDVVSLDGSRSPLARIRKDATYKKQPTVGKYAVKLDEFERTAIPLLKHEVRADRNVVVVIDEVGKMELFSKVFQSKVSQLLNCSEVVVLGTIPVKKSFPIQFVEEIRQRADVRVFEITFQNRNNIFEEIINSLLV</sequence>
<protein>
    <recommendedName>
        <fullName evidence="4">AAA+ ATPase domain-containing protein</fullName>
    </recommendedName>
</protein>
<keyword evidence="3" id="KW-0067">ATP-binding</keyword>
<dbReference type="Proteomes" id="UP001642483">
    <property type="component" value="Unassembled WGS sequence"/>
</dbReference>
<evidence type="ECO:0000256" key="2">
    <source>
        <dbReference type="ARBA" id="ARBA00022801"/>
    </source>
</evidence>
<name>A0ABP0GK09_CLALP</name>
<dbReference type="NCBIfam" id="NF010248">
    <property type="entry name" value="PRK13695.1"/>
    <property type="match status" value="1"/>
</dbReference>
<dbReference type="PANTHER" id="PTHR43146:SF1">
    <property type="entry name" value="CANCER-RELATED NUCLEOSIDE-TRIPHOSPHATASE"/>
    <property type="match status" value="1"/>
</dbReference>
<dbReference type="InterPro" id="IPR004948">
    <property type="entry name" value="Nuc-triphosphatase_THEP1"/>
</dbReference>
<evidence type="ECO:0000256" key="3">
    <source>
        <dbReference type="ARBA" id="ARBA00022840"/>
    </source>
</evidence>
<reference evidence="5 6" key="1">
    <citation type="submission" date="2024-02" db="EMBL/GenBank/DDBJ databases">
        <authorList>
            <person name="Daric V."/>
            <person name="Darras S."/>
        </authorList>
    </citation>
    <scope>NUCLEOTIDE SEQUENCE [LARGE SCALE GENOMIC DNA]</scope>
</reference>